<sequence>LCISCVVLMAWKGKLFPQTWQWKGLLPVCLRMWYSSWSLRVYFFPHMRHTKGVMPMCRRMCRSRLPFWRGFPPLPILHMFCLFRLYTISVFFFLDIPEKWGASGHPLG</sequence>
<evidence type="ECO:0000313" key="2">
    <source>
        <dbReference type="Ensembl" id="ENSAMXP00005049273.1"/>
    </source>
</evidence>
<dbReference type="AlphaFoldDB" id="A0A8B9RKH9"/>
<dbReference type="Ensembl" id="ENSAMXT00005053424.1">
    <property type="protein sequence ID" value="ENSAMXP00005049273.1"/>
    <property type="gene ID" value="ENSAMXG00005022462.1"/>
</dbReference>
<proteinExistence type="predicted"/>
<dbReference type="OrthoDB" id="8931156at2759"/>
<keyword evidence="1" id="KW-1133">Transmembrane helix</keyword>
<dbReference type="Proteomes" id="UP000694621">
    <property type="component" value="Unplaced"/>
</dbReference>
<organism evidence="2 3">
    <name type="scientific">Astyanax mexicanus</name>
    <name type="common">Blind cave fish</name>
    <name type="synonym">Astyanax fasciatus mexicanus</name>
    <dbReference type="NCBI Taxonomy" id="7994"/>
    <lineage>
        <taxon>Eukaryota</taxon>
        <taxon>Metazoa</taxon>
        <taxon>Chordata</taxon>
        <taxon>Craniata</taxon>
        <taxon>Vertebrata</taxon>
        <taxon>Euteleostomi</taxon>
        <taxon>Actinopterygii</taxon>
        <taxon>Neopterygii</taxon>
        <taxon>Teleostei</taxon>
        <taxon>Ostariophysi</taxon>
        <taxon>Characiformes</taxon>
        <taxon>Characoidei</taxon>
        <taxon>Acestrorhamphidae</taxon>
        <taxon>Acestrorhamphinae</taxon>
        <taxon>Astyanax</taxon>
    </lineage>
</organism>
<keyword evidence="1" id="KW-0472">Membrane</keyword>
<reference evidence="2" key="1">
    <citation type="submission" date="2025-08" db="UniProtKB">
        <authorList>
            <consortium name="Ensembl"/>
        </authorList>
    </citation>
    <scope>IDENTIFICATION</scope>
</reference>
<protein>
    <submittedName>
        <fullName evidence="2">Uncharacterized protein</fullName>
    </submittedName>
</protein>
<evidence type="ECO:0000313" key="3">
    <source>
        <dbReference type="Proteomes" id="UP000694621"/>
    </source>
</evidence>
<evidence type="ECO:0000256" key="1">
    <source>
        <dbReference type="SAM" id="Phobius"/>
    </source>
</evidence>
<keyword evidence="1" id="KW-0812">Transmembrane</keyword>
<feature type="transmembrane region" description="Helical" evidence="1">
    <location>
        <begin position="66"/>
        <end position="94"/>
    </location>
</feature>
<name>A0A8B9RKH9_ASTMX</name>
<accession>A0A8B9RKH9</accession>